<evidence type="ECO:0000256" key="1">
    <source>
        <dbReference type="SAM" id="SignalP"/>
    </source>
</evidence>
<evidence type="ECO:0000313" key="3">
    <source>
        <dbReference type="EMBL" id="KDR96611.1"/>
    </source>
</evidence>
<protein>
    <recommendedName>
        <fullName evidence="2">GerMN domain-containing protein</fullName>
    </recommendedName>
</protein>
<keyword evidence="4" id="KW-1185">Reference proteome</keyword>
<dbReference type="eggNOG" id="COG5401">
    <property type="taxonomic scope" value="Bacteria"/>
</dbReference>
<dbReference type="InterPro" id="IPR019606">
    <property type="entry name" value="GerMN"/>
</dbReference>
<feature type="domain" description="GerMN" evidence="2">
    <location>
        <begin position="305"/>
        <end position="393"/>
    </location>
</feature>
<proteinExistence type="predicted"/>
<dbReference type="InterPro" id="IPR012854">
    <property type="entry name" value="Cu_amine_oxidase-like_N"/>
</dbReference>
<dbReference type="OrthoDB" id="9809406at2"/>
<comment type="caution">
    <text evidence="3">The sequence shown here is derived from an EMBL/GenBank/DDBJ whole genome shotgun (WGS) entry which is preliminary data.</text>
</comment>
<dbReference type="Pfam" id="PF07833">
    <property type="entry name" value="Cu_amine_oxidN1"/>
    <property type="match status" value="1"/>
</dbReference>
<dbReference type="Proteomes" id="UP000027946">
    <property type="component" value="Unassembled WGS sequence"/>
</dbReference>
<feature type="signal peptide" evidence="1">
    <location>
        <begin position="1"/>
        <end position="24"/>
    </location>
</feature>
<organism evidence="3 4">
    <name type="scientific">Peptoclostridium litorale DSM 5388</name>
    <dbReference type="NCBI Taxonomy" id="1121324"/>
    <lineage>
        <taxon>Bacteria</taxon>
        <taxon>Bacillati</taxon>
        <taxon>Bacillota</taxon>
        <taxon>Clostridia</taxon>
        <taxon>Peptostreptococcales</taxon>
        <taxon>Peptoclostridiaceae</taxon>
        <taxon>Peptoclostridium</taxon>
    </lineage>
</organism>
<dbReference type="Gene3D" id="3.30.457.10">
    <property type="entry name" value="Copper amine oxidase-like, N-terminal domain"/>
    <property type="match status" value="1"/>
</dbReference>
<dbReference type="RefSeq" id="WP_052635859.1">
    <property type="nucleotide sequence ID" value="NZ_FSRH01000001.1"/>
</dbReference>
<name>A0A069RI12_PEPLI</name>
<dbReference type="InterPro" id="IPR036582">
    <property type="entry name" value="Mao_N_sf"/>
</dbReference>
<dbReference type="EMBL" id="JJMM01000002">
    <property type="protein sequence ID" value="KDR96611.1"/>
    <property type="molecule type" value="Genomic_DNA"/>
</dbReference>
<dbReference type="STRING" id="1121324.CLIT_2c02170"/>
<feature type="chain" id="PRO_5039275546" description="GerMN domain-containing protein" evidence="1">
    <location>
        <begin position="25"/>
        <end position="434"/>
    </location>
</feature>
<reference evidence="3 4" key="1">
    <citation type="submission" date="2014-03" db="EMBL/GenBank/DDBJ databases">
        <title>Genome sequence of Clostridium litorale W6, DSM 5388.</title>
        <authorList>
            <person name="Poehlein A."/>
            <person name="Jagirdar A."/>
            <person name="Khonsari B."/>
            <person name="Chibani C.M."/>
            <person name="Gutierrez Gutierrez D.A."/>
            <person name="Davydova E."/>
            <person name="Alghaithi H.S."/>
            <person name="Nair K.P."/>
            <person name="Dhamotharan K."/>
            <person name="Chandran L."/>
            <person name="G W."/>
            <person name="Daniel R."/>
        </authorList>
    </citation>
    <scope>NUCLEOTIDE SEQUENCE [LARGE SCALE GENOMIC DNA]</scope>
    <source>
        <strain evidence="3 4">W6</strain>
    </source>
</reference>
<sequence length="434" mass="48665">MKKIGLYAFALSALLIFSFGIAYCEDNGETVTIYRNKAKIDVNGERLNADNFIYNGTTYVPLRAISEILGKSVGWNAFTNVASIDNKKYEKNQISKLLPQKTGYRWIYNGFAEYAHEMTLDSIKDEYQKMTYFIRGEVEDLSDGESKSDMGIDITYIISENSLIQEKTEKAMLDSKFDRITLIKTPLVAGTFWSEKLTDSSGKGTSINSIITKVEIDEDGLKQYTVRYEDINSSYYEERIIKEGAGVISVEKLLELEDSTFPVSYFLYLSGDVKRVDVKIYFPDKKAEKVHMEKRNIFIDDAKIAQGAMQTLMRGPIDDNLAGAIPIGTRLLDISISNGVCYVDFSREFIDNHSGGSASELMTLASIVNTLTEFDSVKKVQILVEGKKGETLGNILLDVPLERMDNLIGEQLASIEELSSHSQSLERLSEGCNC</sequence>
<accession>A0A069RI12</accession>
<dbReference type="SMART" id="SM00909">
    <property type="entry name" value="Germane"/>
    <property type="match status" value="1"/>
</dbReference>
<keyword evidence="1" id="KW-0732">Signal</keyword>
<dbReference type="AlphaFoldDB" id="A0A069RI12"/>
<gene>
    <name evidence="3" type="ORF">CLIT_2c02170</name>
</gene>
<dbReference type="Pfam" id="PF10646">
    <property type="entry name" value="Germane"/>
    <property type="match status" value="1"/>
</dbReference>
<dbReference type="SUPFAM" id="SSF55383">
    <property type="entry name" value="Copper amine oxidase, domain N"/>
    <property type="match status" value="1"/>
</dbReference>
<evidence type="ECO:0000259" key="2">
    <source>
        <dbReference type="SMART" id="SM00909"/>
    </source>
</evidence>
<evidence type="ECO:0000313" key="4">
    <source>
        <dbReference type="Proteomes" id="UP000027946"/>
    </source>
</evidence>